<evidence type="ECO:0000313" key="1">
    <source>
        <dbReference type="EMBL" id="RYQ94360.1"/>
    </source>
</evidence>
<accession>A0A444XX46</accession>
<evidence type="ECO:0000313" key="2">
    <source>
        <dbReference type="Proteomes" id="UP000289738"/>
    </source>
</evidence>
<comment type="caution">
    <text evidence="1">The sequence shown here is derived from an EMBL/GenBank/DDBJ whole genome shotgun (WGS) entry which is preliminary data.</text>
</comment>
<dbReference type="AlphaFoldDB" id="A0A444XX46"/>
<keyword evidence="2" id="KW-1185">Reference proteome</keyword>
<name>A0A444XX46_ARAHY</name>
<sequence length="81" mass="9450">MHILNLDTINALEFFEYVIRQYNGSHTCTRIIISQDFAKLNSDMIAEVIKPLVEAGPFLNVKYVIVEVQLKFNYTISYYKT</sequence>
<dbReference type="EMBL" id="SDMP01000018">
    <property type="protein sequence ID" value="RYQ94360.1"/>
    <property type="molecule type" value="Genomic_DNA"/>
</dbReference>
<reference evidence="1 2" key="1">
    <citation type="submission" date="2019-01" db="EMBL/GenBank/DDBJ databases">
        <title>Sequencing of cultivated peanut Arachis hypogaea provides insights into genome evolution and oil improvement.</title>
        <authorList>
            <person name="Chen X."/>
        </authorList>
    </citation>
    <scope>NUCLEOTIDE SEQUENCE [LARGE SCALE GENOMIC DNA]</scope>
    <source>
        <strain evidence="2">cv. Fuhuasheng</strain>
        <tissue evidence="1">Leaves</tissue>
    </source>
</reference>
<dbReference type="Proteomes" id="UP000289738">
    <property type="component" value="Chromosome B08"/>
</dbReference>
<gene>
    <name evidence="1" type="ORF">Ahy_B08g089266</name>
</gene>
<protein>
    <submittedName>
        <fullName evidence="1">Uncharacterized protein</fullName>
    </submittedName>
</protein>
<proteinExistence type="predicted"/>
<organism evidence="1 2">
    <name type="scientific">Arachis hypogaea</name>
    <name type="common">Peanut</name>
    <dbReference type="NCBI Taxonomy" id="3818"/>
    <lineage>
        <taxon>Eukaryota</taxon>
        <taxon>Viridiplantae</taxon>
        <taxon>Streptophyta</taxon>
        <taxon>Embryophyta</taxon>
        <taxon>Tracheophyta</taxon>
        <taxon>Spermatophyta</taxon>
        <taxon>Magnoliopsida</taxon>
        <taxon>eudicotyledons</taxon>
        <taxon>Gunneridae</taxon>
        <taxon>Pentapetalae</taxon>
        <taxon>rosids</taxon>
        <taxon>fabids</taxon>
        <taxon>Fabales</taxon>
        <taxon>Fabaceae</taxon>
        <taxon>Papilionoideae</taxon>
        <taxon>50 kb inversion clade</taxon>
        <taxon>dalbergioids sensu lato</taxon>
        <taxon>Dalbergieae</taxon>
        <taxon>Pterocarpus clade</taxon>
        <taxon>Arachis</taxon>
    </lineage>
</organism>